<keyword evidence="4" id="KW-1185">Reference proteome</keyword>
<dbReference type="GO" id="GO:0005829">
    <property type="term" value="C:cytosol"/>
    <property type="evidence" value="ECO:0007669"/>
    <property type="project" value="TreeGrafter"/>
</dbReference>
<dbReference type="EMBL" id="WMBA01000003">
    <property type="protein sequence ID" value="MTD52918.1"/>
    <property type="molecule type" value="Genomic_DNA"/>
</dbReference>
<gene>
    <name evidence="3" type="ORF">GKO32_02855</name>
</gene>
<dbReference type="Pfam" id="PF04909">
    <property type="entry name" value="Amidohydro_2"/>
    <property type="match status" value="1"/>
</dbReference>
<dbReference type="GO" id="GO:0016831">
    <property type="term" value="F:carboxy-lyase activity"/>
    <property type="evidence" value="ECO:0007669"/>
    <property type="project" value="InterPro"/>
</dbReference>
<evidence type="ECO:0000259" key="2">
    <source>
        <dbReference type="Pfam" id="PF04909"/>
    </source>
</evidence>
<dbReference type="InterPro" id="IPR032465">
    <property type="entry name" value="ACMSD"/>
</dbReference>
<accession>A0A6N7YM39</accession>
<dbReference type="InterPro" id="IPR032466">
    <property type="entry name" value="Metal_Hydrolase"/>
</dbReference>
<dbReference type="PANTHER" id="PTHR21240">
    <property type="entry name" value="2-AMINO-3-CARBOXYLMUCONATE-6-SEMIALDEHYDE DECARBOXYLASE"/>
    <property type="match status" value="1"/>
</dbReference>
<evidence type="ECO:0000313" key="4">
    <source>
        <dbReference type="Proteomes" id="UP000440096"/>
    </source>
</evidence>
<dbReference type="RefSeq" id="WP_154755180.1">
    <property type="nucleotide sequence ID" value="NZ_WMBA01000003.1"/>
</dbReference>
<dbReference type="AlphaFoldDB" id="A0A6N7YM39"/>
<keyword evidence="3" id="KW-0378">Hydrolase</keyword>
<protein>
    <submittedName>
        <fullName evidence="3">Amidohydrolase family protein</fullName>
    </submittedName>
</protein>
<comment type="caution">
    <text evidence="3">The sequence shown here is derived from an EMBL/GenBank/DDBJ whole genome shotgun (WGS) entry which is preliminary data.</text>
</comment>
<feature type="domain" description="Amidohydrolase-related" evidence="2">
    <location>
        <begin position="53"/>
        <end position="343"/>
    </location>
</feature>
<dbReference type="SUPFAM" id="SSF51556">
    <property type="entry name" value="Metallo-dependent hydrolases"/>
    <property type="match status" value="1"/>
</dbReference>
<dbReference type="GO" id="GO:0019748">
    <property type="term" value="P:secondary metabolic process"/>
    <property type="evidence" value="ECO:0007669"/>
    <property type="project" value="TreeGrafter"/>
</dbReference>
<dbReference type="Proteomes" id="UP000440096">
    <property type="component" value="Unassembled WGS sequence"/>
</dbReference>
<dbReference type="OrthoDB" id="8673173at2"/>
<evidence type="ECO:0000313" key="3">
    <source>
        <dbReference type="EMBL" id="MTD52918.1"/>
    </source>
</evidence>
<dbReference type="GO" id="GO:0016787">
    <property type="term" value="F:hydrolase activity"/>
    <property type="evidence" value="ECO:0007669"/>
    <property type="project" value="UniProtKB-KW"/>
</dbReference>
<name>A0A6N7YM39_9PSEU</name>
<dbReference type="PANTHER" id="PTHR21240:SF30">
    <property type="entry name" value="AMIDOHYDROLASE-RELATED DOMAIN-CONTAINING PROTEIN-RELATED"/>
    <property type="match status" value="1"/>
</dbReference>
<organism evidence="3 4">
    <name type="scientific">Amycolatopsis pithecellobii</name>
    <dbReference type="NCBI Taxonomy" id="664692"/>
    <lineage>
        <taxon>Bacteria</taxon>
        <taxon>Bacillati</taxon>
        <taxon>Actinomycetota</taxon>
        <taxon>Actinomycetes</taxon>
        <taxon>Pseudonocardiales</taxon>
        <taxon>Pseudonocardiaceae</taxon>
        <taxon>Amycolatopsis</taxon>
    </lineage>
</organism>
<dbReference type="InterPro" id="IPR006680">
    <property type="entry name" value="Amidohydro-rel"/>
</dbReference>
<proteinExistence type="predicted"/>
<dbReference type="Gene3D" id="3.20.20.140">
    <property type="entry name" value="Metal-dependent hydrolases"/>
    <property type="match status" value="1"/>
</dbReference>
<sequence>MYSGRRIAVEEGYLTQRASDLARQVYASEEARQLGTADALSQVFLPGITEERWARNMDLGEGRIAVMDEARLDMQLLVLSYQGSQMLDPAHAVAEARGINDELAAAVRRYPSRLAGLASLPTSHPEAAAVELERAVRSLGLRGTVIHSHTRGDEWPQRGIYLDEPEMWPIFEAAESLRVPVYLHPSQPSPQLVRAFTQYGMMGPIWGYNVEASTHLVRVILSGVFDIFPELTLVVGHLGEGIPFYFERLDAAYAQSNPKQRLKMPPSEYFRRNIYLTTSGMNSAAALPFCIDVLSADRIMFAADYPQDPSPLADEVAAMDRLEITDAEKAAIFSGNAEKVFGLV</sequence>
<keyword evidence="1" id="KW-0456">Lyase</keyword>
<reference evidence="3 4" key="1">
    <citation type="submission" date="2019-11" db="EMBL/GenBank/DDBJ databases">
        <title>Draft genome of Amycolatopsis RM579.</title>
        <authorList>
            <person name="Duangmal K."/>
            <person name="Mingma R."/>
        </authorList>
    </citation>
    <scope>NUCLEOTIDE SEQUENCE [LARGE SCALE GENOMIC DNA]</scope>
    <source>
        <strain evidence="3 4">RM579</strain>
    </source>
</reference>
<evidence type="ECO:0000256" key="1">
    <source>
        <dbReference type="ARBA" id="ARBA00023239"/>
    </source>
</evidence>